<dbReference type="PRINTS" id="PR00080">
    <property type="entry name" value="SDRFAMILY"/>
</dbReference>
<feature type="compositionally biased region" description="Polar residues" evidence="4">
    <location>
        <begin position="19"/>
        <end position="29"/>
    </location>
</feature>
<dbReference type="InterPro" id="IPR020904">
    <property type="entry name" value="Sc_DH/Rdtase_CS"/>
</dbReference>
<dbReference type="InterPro" id="IPR002347">
    <property type="entry name" value="SDR_fam"/>
</dbReference>
<evidence type="ECO:0000256" key="1">
    <source>
        <dbReference type="ARBA" id="ARBA00006484"/>
    </source>
</evidence>
<comment type="similarity">
    <text evidence="1 3">Belongs to the short-chain dehydrogenases/reductases (SDR) family.</text>
</comment>
<dbReference type="GO" id="GO:0016491">
    <property type="term" value="F:oxidoreductase activity"/>
    <property type="evidence" value="ECO:0007669"/>
    <property type="project" value="UniProtKB-KW"/>
</dbReference>
<dbReference type="CDD" id="cd05233">
    <property type="entry name" value="SDR_c"/>
    <property type="match status" value="1"/>
</dbReference>
<proteinExistence type="inferred from homology"/>
<organism evidence="5 6">
    <name type="scientific">Candidatus Sulfotelmatobacter kueseliae</name>
    <dbReference type="NCBI Taxonomy" id="2042962"/>
    <lineage>
        <taxon>Bacteria</taxon>
        <taxon>Pseudomonadati</taxon>
        <taxon>Acidobacteriota</taxon>
        <taxon>Terriglobia</taxon>
        <taxon>Terriglobales</taxon>
        <taxon>Candidatus Korobacteraceae</taxon>
        <taxon>Candidatus Sulfotelmatobacter</taxon>
    </lineage>
</organism>
<evidence type="ECO:0000313" key="5">
    <source>
        <dbReference type="EMBL" id="SPF41424.1"/>
    </source>
</evidence>
<gene>
    <name evidence="5" type="ORF">SBA1_360020</name>
</gene>
<dbReference type="EMBL" id="OMOD01000129">
    <property type="protein sequence ID" value="SPF41424.1"/>
    <property type="molecule type" value="Genomic_DNA"/>
</dbReference>
<reference evidence="6" key="1">
    <citation type="submission" date="2018-02" db="EMBL/GenBank/DDBJ databases">
        <authorList>
            <person name="Hausmann B."/>
        </authorList>
    </citation>
    <scope>NUCLEOTIDE SEQUENCE [LARGE SCALE GENOMIC DNA]</scope>
    <source>
        <strain evidence="6">Peat soil MAG SbA1</strain>
    </source>
</reference>
<dbReference type="PANTHER" id="PTHR43669">
    <property type="entry name" value="5-KETO-D-GLUCONATE 5-REDUCTASE"/>
    <property type="match status" value="1"/>
</dbReference>
<name>A0A2U3KP67_9BACT</name>
<dbReference type="PROSITE" id="PS00061">
    <property type="entry name" value="ADH_SHORT"/>
    <property type="match status" value="1"/>
</dbReference>
<protein>
    <submittedName>
        <fullName evidence="5">Short-chain dehydrogenase/reductase SDR</fullName>
    </submittedName>
</protein>
<dbReference type="OrthoDB" id="9803333at2"/>
<dbReference type="AlphaFoldDB" id="A0A2U3KP67"/>
<dbReference type="Gene3D" id="3.40.50.720">
    <property type="entry name" value="NAD(P)-binding Rossmann-like Domain"/>
    <property type="match status" value="1"/>
</dbReference>
<keyword evidence="2" id="KW-0560">Oxidoreductase</keyword>
<dbReference type="Proteomes" id="UP000238701">
    <property type="component" value="Unassembled WGS sequence"/>
</dbReference>
<evidence type="ECO:0000256" key="3">
    <source>
        <dbReference type="RuleBase" id="RU000363"/>
    </source>
</evidence>
<dbReference type="FunFam" id="3.40.50.720:FF:000084">
    <property type="entry name" value="Short-chain dehydrogenase reductase"/>
    <property type="match status" value="1"/>
</dbReference>
<dbReference type="PANTHER" id="PTHR43669:SF3">
    <property type="entry name" value="ALCOHOL DEHYDROGENASE, PUTATIVE (AFU_ORTHOLOGUE AFUA_3G03445)-RELATED"/>
    <property type="match status" value="1"/>
</dbReference>
<dbReference type="PRINTS" id="PR00081">
    <property type="entry name" value="GDHRDH"/>
</dbReference>
<evidence type="ECO:0000313" key="6">
    <source>
        <dbReference type="Proteomes" id="UP000238701"/>
    </source>
</evidence>
<evidence type="ECO:0000256" key="4">
    <source>
        <dbReference type="SAM" id="MobiDB-lite"/>
    </source>
</evidence>
<dbReference type="Pfam" id="PF00106">
    <property type="entry name" value="adh_short"/>
    <property type="match status" value="1"/>
</dbReference>
<sequence length="273" mass="29292">MVTNAGFSPGETNRLPPHISSNTLGSRNTAGRGLRGQVALVTGATRGIGLAIARALAAEGCDLIVTGRDQAALNRISRELARRGKTAAKIRILSHPSDVRDPHSVDALFRAIRRQFRRLDILVNNAGIAQPNLPVDKLPFPVWKDVLETNLDGMFLVTQAALVLMKRGGSIVNNLSVAANRVFAGSAAYNASKHGALGLSNTLREELRPRGIRVIGVLPGAADTDIWKTLWPEAPRRKMMSPETVARAVVDSILLPANTTVEILEIRPSTGTL</sequence>
<evidence type="ECO:0000256" key="2">
    <source>
        <dbReference type="ARBA" id="ARBA00023002"/>
    </source>
</evidence>
<dbReference type="SUPFAM" id="SSF51735">
    <property type="entry name" value="NAD(P)-binding Rossmann-fold domains"/>
    <property type="match status" value="1"/>
</dbReference>
<dbReference type="InterPro" id="IPR036291">
    <property type="entry name" value="NAD(P)-bd_dom_sf"/>
</dbReference>
<accession>A0A2U3KP67</accession>
<feature type="region of interest" description="Disordered" evidence="4">
    <location>
        <begin position="1"/>
        <end position="30"/>
    </location>
</feature>